<dbReference type="InterPro" id="IPR050214">
    <property type="entry name" value="Cys_Synth/Cystath_Beta-Synth"/>
</dbReference>
<keyword evidence="8" id="KW-0198">Cysteine biosynthesis</keyword>
<evidence type="ECO:0000256" key="1">
    <source>
        <dbReference type="ARBA" id="ARBA00001933"/>
    </source>
</evidence>
<evidence type="ECO:0000256" key="9">
    <source>
        <dbReference type="ARBA" id="ARBA00047931"/>
    </source>
</evidence>
<dbReference type="CDD" id="cd01561">
    <property type="entry name" value="CBS_like"/>
    <property type="match status" value="1"/>
</dbReference>
<evidence type="ECO:0000256" key="4">
    <source>
        <dbReference type="ARBA" id="ARBA00012681"/>
    </source>
</evidence>
<comment type="pathway">
    <text evidence="2">Amino-acid biosynthesis; L-cysteine biosynthesis; L-cysteine from L-serine: step 2/2.</text>
</comment>
<dbReference type="Gene3D" id="3.40.50.1100">
    <property type="match status" value="2"/>
</dbReference>
<sequence length="302" mass="33055">MGILDLIGNTPLVKINFPNGSNGVQILGKLEGNNPGGSVKDRIAYYMITKAEEEGLLTRDKIILEPTSGNTGIGLSMVAASKGYRCLLTLPECVSLERRNTLRAYGAELEVTPPGEATDGAIRRAHQIYEADPDKYFFPNQFENPYNWEAHYMTTGMEIIEQTCGELDIFVAGMGTTGTLMGISRRLKEHNPKIQIVGVEPVEGHTIQGLKNMSEAIVPKIYDPRRLDHIIRVNDQQAYDTARWLALTQGIFVGMSAGAAVYGAMQASKDLANGTVVCILPDRGDRYLSTTLFKSICAKCPP</sequence>
<evidence type="ECO:0000313" key="13">
    <source>
        <dbReference type="EMBL" id="MBI5249792.1"/>
    </source>
</evidence>
<evidence type="ECO:0000256" key="2">
    <source>
        <dbReference type="ARBA" id="ARBA00004962"/>
    </source>
</evidence>
<dbReference type="InterPro" id="IPR036052">
    <property type="entry name" value="TrpB-like_PALP_sf"/>
</dbReference>
<dbReference type="InterPro" id="IPR001926">
    <property type="entry name" value="TrpB-like_PALP"/>
</dbReference>
<feature type="modified residue" description="N6-(pyridoxal phosphate)lysine" evidence="11">
    <location>
        <position position="40"/>
    </location>
</feature>
<evidence type="ECO:0000256" key="11">
    <source>
        <dbReference type="PIRSR" id="PIRSR605856-51"/>
    </source>
</evidence>
<comment type="cofactor">
    <cofactor evidence="1 10">
        <name>pyridoxal 5'-phosphate</name>
        <dbReference type="ChEBI" id="CHEBI:597326"/>
    </cofactor>
</comment>
<evidence type="ECO:0000256" key="10">
    <source>
        <dbReference type="PIRSR" id="PIRSR605856-50"/>
    </source>
</evidence>
<feature type="binding site" evidence="10">
    <location>
        <begin position="175"/>
        <end position="179"/>
    </location>
    <ligand>
        <name>pyridoxal 5'-phosphate</name>
        <dbReference type="ChEBI" id="CHEBI:597326"/>
    </ligand>
</feature>
<dbReference type="AlphaFoldDB" id="A0A9D6Z3P9"/>
<evidence type="ECO:0000259" key="12">
    <source>
        <dbReference type="Pfam" id="PF00291"/>
    </source>
</evidence>
<proteinExistence type="inferred from homology"/>
<keyword evidence="7 10" id="KW-0663">Pyridoxal phosphate</keyword>
<evidence type="ECO:0000256" key="7">
    <source>
        <dbReference type="ARBA" id="ARBA00022898"/>
    </source>
</evidence>
<dbReference type="GO" id="GO:0004124">
    <property type="term" value="F:cysteine synthase activity"/>
    <property type="evidence" value="ECO:0007669"/>
    <property type="project" value="UniProtKB-EC"/>
</dbReference>
<feature type="binding site" evidence="10">
    <location>
        <position position="256"/>
    </location>
    <ligand>
        <name>pyridoxal 5'-phosphate</name>
        <dbReference type="ChEBI" id="CHEBI:597326"/>
    </ligand>
</feature>
<dbReference type="PROSITE" id="PS00901">
    <property type="entry name" value="CYS_SYNTHASE"/>
    <property type="match status" value="1"/>
</dbReference>
<evidence type="ECO:0000256" key="3">
    <source>
        <dbReference type="ARBA" id="ARBA00007103"/>
    </source>
</evidence>
<dbReference type="EC" id="2.5.1.47" evidence="4"/>
<feature type="domain" description="Tryptophan synthase beta chain-like PALP" evidence="12">
    <location>
        <begin position="4"/>
        <end position="282"/>
    </location>
</feature>
<dbReference type="SUPFAM" id="SSF53686">
    <property type="entry name" value="Tryptophan synthase beta subunit-like PLP-dependent enzymes"/>
    <property type="match status" value="1"/>
</dbReference>
<evidence type="ECO:0000256" key="6">
    <source>
        <dbReference type="ARBA" id="ARBA00022679"/>
    </source>
</evidence>
<organism evidence="13 14">
    <name type="scientific">Desulfomonile tiedjei</name>
    <dbReference type="NCBI Taxonomy" id="2358"/>
    <lineage>
        <taxon>Bacteria</taxon>
        <taxon>Pseudomonadati</taxon>
        <taxon>Thermodesulfobacteriota</taxon>
        <taxon>Desulfomonilia</taxon>
        <taxon>Desulfomonilales</taxon>
        <taxon>Desulfomonilaceae</taxon>
        <taxon>Desulfomonile</taxon>
    </lineage>
</organism>
<evidence type="ECO:0000256" key="8">
    <source>
        <dbReference type="ARBA" id="ARBA00023192"/>
    </source>
</evidence>
<gene>
    <name evidence="13" type="ORF">HY912_09870</name>
</gene>
<keyword evidence="5" id="KW-0028">Amino-acid biosynthesis</keyword>
<reference evidence="13" key="1">
    <citation type="submission" date="2020-07" db="EMBL/GenBank/DDBJ databases">
        <title>Huge and variable diversity of episymbiotic CPR bacteria and DPANN archaea in groundwater ecosystems.</title>
        <authorList>
            <person name="He C.Y."/>
            <person name="Keren R."/>
            <person name="Whittaker M."/>
            <person name="Farag I.F."/>
            <person name="Doudna J."/>
            <person name="Cate J.H.D."/>
            <person name="Banfield J.F."/>
        </authorList>
    </citation>
    <scope>NUCLEOTIDE SEQUENCE</scope>
    <source>
        <strain evidence="13">NC_groundwater_1664_Pr3_B-0.1um_52_9</strain>
    </source>
</reference>
<comment type="catalytic activity">
    <reaction evidence="9">
        <text>O-acetyl-L-serine + hydrogen sulfide = L-cysteine + acetate</text>
        <dbReference type="Rhea" id="RHEA:14829"/>
        <dbReference type="ChEBI" id="CHEBI:29919"/>
        <dbReference type="ChEBI" id="CHEBI:30089"/>
        <dbReference type="ChEBI" id="CHEBI:35235"/>
        <dbReference type="ChEBI" id="CHEBI:58340"/>
        <dbReference type="EC" id="2.5.1.47"/>
    </reaction>
</comment>
<dbReference type="NCBIfam" id="TIGR01136">
    <property type="entry name" value="cysKM"/>
    <property type="match status" value="1"/>
</dbReference>
<keyword evidence="6" id="KW-0808">Transferase</keyword>
<evidence type="ECO:0000256" key="5">
    <source>
        <dbReference type="ARBA" id="ARBA00022605"/>
    </source>
</evidence>
<accession>A0A9D6Z3P9</accession>
<evidence type="ECO:0000313" key="14">
    <source>
        <dbReference type="Proteomes" id="UP000807825"/>
    </source>
</evidence>
<dbReference type="Pfam" id="PF00291">
    <property type="entry name" value="PALP"/>
    <property type="match status" value="1"/>
</dbReference>
<comment type="caution">
    <text evidence="13">The sequence shown here is derived from an EMBL/GenBank/DDBJ whole genome shotgun (WGS) entry which is preliminary data.</text>
</comment>
<dbReference type="PANTHER" id="PTHR10314">
    <property type="entry name" value="CYSTATHIONINE BETA-SYNTHASE"/>
    <property type="match status" value="1"/>
</dbReference>
<dbReference type="GO" id="GO:0006535">
    <property type="term" value="P:cysteine biosynthetic process from serine"/>
    <property type="evidence" value="ECO:0007669"/>
    <property type="project" value="InterPro"/>
</dbReference>
<dbReference type="EMBL" id="JACRDE010000263">
    <property type="protein sequence ID" value="MBI5249792.1"/>
    <property type="molecule type" value="Genomic_DNA"/>
</dbReference>
<dbReference type="InterPro" id="IPR005856">
    <property type="entry name" value="Cys_synth"/>
</dbReference>
<name>A0A9D6Z3P9_9BACT</name>
<dbReference type="InterPro" id="IPR001216">
    <property type="entry name" value="P-phosphate_BS"/>
</dbReference>
<protein>
    <recommendedName>
        <fullName evidence="4">cysteine synthase</fullName>
        <ecNumber evidence="4">2.5.1.47</ecNumber>
    </recommendedName>
</protein>
<feature type="binding site" evidence="10">
    <location>
        <position position="70"/>
    </location>
    <ligand>
        <name>pyridoxal 5'-phosphate</name>
        <dbReference type="ChEBI" id="CHEBI:597326"/>
    </ligand>
</feature>
<dbReference type="FunFam" id="3.40.50.1100:FF:000006">
    <property type="entry name" value="Cysteine synthase"/>
    <property type="match status" value="1"/>
</dbReference>
<dbReference type="Proteomes" id="UP000807825">
    <property type="component" value="Unassembled WGS sequence"/>
</dbReference>
<comment type="similarity">
    <text evidence="3">Belongs to the cysteine synthase/cystathionine beta-synthase family.</text>
</comment>